<evidence type="ECO:0008006" key="4">
    <source>
        <dbReference type="Google" id="ProtNLM"/>
    </source>
</evidence>
<protein>
    <recommendedName>
        <fullName evidence="4">Secreted protein</fullName>
    </recommendedName>
</protein>
<accession>A0ABV8KVY1</accession>
<evidence type="ECO:0000313" key="3">
    <source>
        <dbReference type="Proteomes" id="UP001595868"/>
    </source>
</evidence>
<feature type="region of interest" description="Disordered" evidence="1">
    <location>
        <begin position="66"/>
        <end position="135"/>
    </location>
</feature>
<sequence length="135" mass="13615">MVPVALASSAWWMARQLVRVLTGLALTALALTLVAHGAIAATAVPAAPEPVRPAVVELTSVDRLPAADELGPATPTVRSDDGGSTGDRHLIVPDGTGPVPGPPHRSDAAPIGTPVHRPVTAPPAGPHGQRAPPRS</sequence>
<dbReference type="Proteomes" id="UP001595868">
    <property type="component" value="Unassembled WGS sequence"/>
</dbReference>
<comment type="caution">
    <text evidence="2">The sequence shown here is derived from an EMBL/GenBank/DDBJ whole genome shotgun (WGS) entry which is preliminary data.</text>
</comment>
<keyword evidence="3" id="KW-1185">Reference proteome</keyword>
<dbReference type="EMBL" id="JBHSBN010000034">
    <property type="protein sequence ID" value="MFC4110131.1"/>
    <property type="molecule type" value="Genomic_DNA"/>
</dbReference>
<proteinExistence type="predicted"/>
<dbReference type="RefSeq" id="WP_377552290.1">
    <property type="nucleotide sequence ID" value="NZ_JBHSBN010000034.1"/>
</dbReference>
<organism evidence="2 3">
    <name type="scientific">Micromonospora zhanjiangensis</name>
    <dbReference type="NCBI Taxonomy" id="1522057"/>
    <lineage>
        <taxon>Bacteria</taxon>
        <taxon>Bacillati</taxon>
        <taxon>Actinomycetota</taxon>
        <taxon>Actinomycetes</taxon>
        <taxon>Micromonosporales</taxon>
        <taxon>Micromonosporaceae</taxon>
        <taxon>Micromonospora</taxon>
    </lineage>
</organism>
<reference evidence="3" key="1">
    <citation type="journal article" date="2019" name="Int. J. Syst. Evol. Microbiol.">
        <title>The Global Catalogue of Microorganisms (GCM) 10K type strain sequencing project: providing services to taxonomists for standard genome sequencing and annotation.</title>
        <authorList>
            <consortium name="The Broad Institute Genomics Platform"/>
            <consortium name="The Broad Institute Genome Sequencing Center for Infectious Disease"/>
            <person name="Wu L."/>
            <person name="Ma J."/>
        </authorList>
    </citation>
    <scope>NUCLEOTIDE SEQUENCE [LARGE SCALE GENOMIC DNA]</scope>
    <source>
        <strain evidence="3">2902at01</strain>
    </source>
</reference>
<gene>
    <name evidence="2" type="ORF">ACFOX0_29945</name>
</gene>
<evidence type="ECO:0000313" key="2">
    <source>
        <dbReference type="EMBL" id="MFC4110131.1"/>
    </source>
</evidence>
<name>A0ABV8KVY1_9ACTN</name>
<evidence type="ECO:0000256" key="1">
    <source>
        <dbReference type="SAM" id="MobiDB-lite"/>
    </source>
</evidence>
<feature type="compositionally biased region" description="Basic and acidic residues" evidence="1">
    <location>
        <begin position="78"/>
        <end position="91"/>
    </location>
</feature>